<dbReference type="InterPro" id="IPR002938">
    <property type="entry name" value="FAD-bd"/>
</dbReference>
<keyword evidence="6" id="KW-1185">Reference proteome</keyword>
<proteinExistence type="inferred from homology"/>
<evidence type="ECO:0000256" key="1">
    <source>
        <dbReference type="ARBA" id="ARBA00023002"/>
    </source>
</evidence>
<accession>A0A835BCS3</accession>
<dbReference type="PANTHER" id="PTHR45934">
    <property type="entry name" value="FAD/NAD(P)-BINDING OXIDOREDUCTASE FAMILY PROTEIN"/>
    <property type="match status" value="1"/>
</dbReference>
<comment type="similarity">
    <text evidence="3">Belongs to the 3-hydroxybenzoate 6-hydroxylase family.</text>
</comment>
<reference evidence="5" key="1">
    <citation type="submission" date="2020-07" db="EMBL/GenBank/DDBJ databases">
        <title>Genome sequence and genetic diversity analysis of an under-domesticated orphan crop, white fonio (Digitaria exilis).</title>
        <authorList>
            <person name="Bennetzen J.L."/>
            <person name="Chen S."/>
            <person name="Ma X."/>
            <person name="Wang X."/>
            <person name="Yssel A.E.J."/>
            <person name="Chaluvadi S.R."/>
            <person name="Johnson M."/>
            <person name="Gangashetty P."/>
            <person name="Hamidou F."/>
            <person name="Sanogo M.D."/>
            <person name="Zwaenepoel A."/>
            <person name="Wallace J."/>
            <person name="Van De Peer Y."/>
            <person name="Van Deynze A."/>
        </authorList>
    </citation>
    <scope>NUCLEOTIDE SEQUENCE</scope>
    <source>
        <tissue evidence="5">Leaves</tissue>
    </source>
</reference>
<dbReference type="GO" id="GO:0004497">
    <property type="term" value="F:monooxygenase activity"/>
    <property type="evidence" value="ECO:0007669"/>
    <property type="project" value="UniProtKB-KW"/>
</dbReference>
<dbReference type="Proteomes" id="UP000636709">
    <property type="component" value="Unassembled WGS sequence"/>
</dbReference>
<dbReference type="Pfam" id="PF01494">
    <property type="entry name" value="FAD_binding_3"/>
    <property type="match status" value="1"/>
</dbReference>
<dbReference type="InterPro" id="IPR044560">
    <property type="entry name" value="MOase"/>
</dbReference>
<evidence type="ECO:0000256" key="2">
    <source>
        <dbReference type="ARBA" id="ARBA00023033"/>
    </source>
</evidence>
<gene>
    <name evidence="5" type="ORF">HU200_038322</name>
</gene>
<dbReference type="SUPFAM" id="SSF51905">
    <property type="entry name" value="FAD/NAD(P)-binding domain"/>
    <property type="match status" value="1"/>
</dbReference>
<organism evidence="5 6">
    <name type="scientific">Digitaria exilis</name>
    <dbReference type="NCBI Taxonomy" id="1010633"/>
    <lineage>
        <taxon>Eukaryota</taxon>
        <taxon>Viridiplantae</taxon>
        <taxon>Streptophyta</taxon>
        <taxon>Embryophyta</taxon>
        <taxon>Tracheophyta</taxon>
        <taxon>Spermatophyta</taxon>
        <taxon>Magnoliopsida</taxon>
        <taxon>Liliopsida</taxon>
        <taxon>Poales</taxon>
        <taxon>Poaceae</taxon>
        <taxon>PACMAD clade</taxon>
        <taxon>Panicoideae</taxon>
        <taxon>Panicodae</taxon>
        <taxon>Paniceae</taxon>
        <taxon>Anthephorinae</taxon>
        <taxon>Digitaria</taxon>
    </lineage>
</organism>
<dbReference type="GO" id="GO:0071949">
    <property type="term" value="F:FAD binding"/>
    <property type="evidence" value="ECO:0007669"/>
    <property type="project" value="InterPro"/>
</dbReference>
<keyword evidence="1" id="KW-0560">Oxidoreductase</keyword>
<keyword evidence="2" id="KW-0503">Monooxygenase</keyword>
<evidence type="ECO:0000256" key="3">
    <source>
        <dbReference type="ARBA" id="ARBA00024018"/>
    </source>
</evidence>
<protein>
    <recommendedName>
        <fullName evidence="4">FAD-binding domain-containing protein</fullName>
    </recommendedName>
</protein>
<sequence>MEDIHGIAIVGGGISGLATSLALHRKGIRSLVLEKSETLRAEGVAITIHANGWRALDSLGVGAELRELATLITTPKPLSREHQCFNQVLVAVRDELRCLTRKDLIETLANSLPSGAIRFGCHIVAIDAADASSHGAVLTTVDGSTIKAKVLIGCDGANSVVAKFLGLSMPVQLPCLDILGLTRYPQGHPFGSEYLNILGKGYAFGQIPITENIVHFYVNMPNPSSTATNKDAGRGKDYVLRKLQECQCPAEIVEKIRGIDPESMKILTKIWYMPPWRLVLGRFQRGTVTLAGDAMHVMGPFNGQGGSVALEDAVVLARSLSMAVPAGGGVAIGMYVRERRPRVAKLSLECFVIGTLLGTKSLVKRLICVAVLAVLGNMSGFKANYDCGPL</sequence>
<evidence type="ECO:0000313" key="5">
    <source>
        <dbReference type="EMBL" id="KAF8694195.1"/>
    </source>
</evidence>
<dbReference type="PRINTS" id="PR00420">
    <property type="entry name" value="RNGMNOXGNASE"/>
</dbReference>
<feature type="domain" description="FAD-binding" evidence="4">
    <location>
        <begin position="7"/>
        <end position="346"/>
    </location>
</feature>
<dbReference type="Gene3D" id="3.50.50.60">
    <property type="entry name" value="FAD/NAD(P)-binding domain"/>
    <property type="match status" value="1"/>
</dbReference>
<comment type="caution">
    <text evidence="5">The sequence shown here is derived from an EMBL/GenBank/DDBJ whole genome shotgun (WGS) entry which is preliminary data.</text>
</comment>
<dbReference type="AlphaFoldDB" id="A0A835BCS3"/>
<dbReference type="InterPro" id="IPR036188">
    <property type="entry name" value="FAD/NAD-bd_sf"/>
</dbReference>
<dbReference type="PANTHER" id="PTHR45934:SF2">
    <property type="entry name" value="MONOOXYGENASE 1"/>
    <property type="match status" value="1"/>
</dbReference>
<evidence type="ECO:0000259" key="4">
    <source>
        <dbReference type="Pfam" id="PF01494"/>
    </source>
</evidence>
<evidence type="ECO:0000313" key="6">
    <source>
        <dbReference type="Proteomes" id="UP000636709"/>
    </source>
</evidence>
<dbReference type="OrthoDB" id="759125at2759"/>
<dbReference type="EMBL" id="JACEFO010001910">
    <property type="protein sequence ID" value="KAF8694195.1"/>
    <property type="molecule type" value="Genomic_DNA"/>
</dbReference>
<name>A0A835BCS3_9POAL</name>